<comment type="caution">
    <text evidence="2">The sequence shown here is derived from an EMBL/GenBank/DDBJ whole genome shotgun (WGS) entry which is preliminary data.</text>
</comment>
<feature type="compositionally biased region" description="Polar residues" evidence="1">
    <location>
        <begin position="24"/>
        <end position="40"/>
    </location>
</feature>
<dbReference type="AlphaFoldDB" id="A0A3N6QNV3"/>
<dbReference type="OrthoDB" id="10270398at2759"/>
<reference evidence="3" key="2">
    <citation type="submission" date="2019-12" db="EMBL/GenBank/DDBJ databases">
        <authorList>
            <person name="Studholme D.J."/>
            <person name="Sarris P."/>
        </authorList>
    </citation>
    <scope>NUCLEOTIDE SEQUENCE</scope>
    <source>
        <strain evidence="3">PFS-1207/04</strain>
        <tissue evidence="3">Leaf</tissue>
    </source>
</reference>
<evidence type="ECO:0000313" key="2">
    <source>
        <dbReference type="EMBL" id="KAF2549264.1"/>
    </source>
</evidence>
<dbReference type="EMBL" id="QGKY02001925">
    <property type="protein sequence ID" value="KAF2549264.1"/>
    <property type="molecule type" value="Genomic_DNA"/>
</dbReference>
<evidence type="ECO:0000256" key="1">
    <source>
        <dbReference type="SAM" id="MobiDB-lite"/>
    </source>
</evidence>
<reference evidence="2" key="1">
    <citation type="submission" date="2019-12" db="EMBL/GenBank/DDBJ databases">
        <title>Genome sequencing and annotation of Brassica cretica.</title>
        <authorList>
            <person name="Studholme D.J."/>
            <person name="Sarris P.F."/>
        </authorList>
    </citation>
    <scope>NUCLEOTIDE SEQUENCE</scope>
    <source>
        <strain evidence="2">PFS-102/07</strain>
        <tissue evidence="2">Leaf</tissue>
    </source>
</reference>
<organism evidence="2">
    <name type="scientific">Brassica cretica</name>
    <name type="common">Mustard</name>
    <dbReference type="NCBI Taxonomy" id="69181"/>
    <lineage>
        <taxon>Eukaryota</taxon>
        <taxon>Viridiplantae</taxon>
        <taxon>Streptophyta</taxon>
        <taxon>Embryophyta</taxon>
        <taxon>Tracheophyta</taxon>
        <taxon>Spermatophyta</taxon>
        <taxon>Magnoliopsida</taxon>
        <taxon>eudicotyledons</taxon>
        <taxon>Gunneridae</taxon>
        <taxon>Pentapetalae</taxon>
        <taxon>rosids</taxon>
        <taxon>malvids</taxon>
        <taxon>Brassicales</taxon>
        <taxon>Brassicaceae</taxon>
        <taxon>Brassiceae</taxon>
        <taxon>Brassica</taxon>
    </lineage>
</organism>
<sequence>MEDLADKELRCGRKRKDDWERSDSTASENPQMTIANTMPESTGHFPKHKHMPAPLTKPASEHRELRSTLDSFGATVSHQDA</sequence>
<keyword evidence="4" id="KW-1185">Reference proteome</keyword>
<gene>
    <name evidence="3" type="ORF">DY000_02048894</name>
    <name evidence="2" type="ORF">F2Q70_00022397</name>
</gene>
<protein>
    <submittedName>
        <fullName evidence="2">Uncharacterized protein</fullName>
    </submittedName>
</protein>
<dbReference type="EMBL" id="QGKV02000297">
    <property type="protein sequence ID" value="KAF3611167.1"/>
    <property type="molecule type" value="Genomic_DNA"/>
</dbReference>
<reference evidence="3 4" key="3">
    <citation type="journal article" date="2020" name="BMC Genomics">
        <title>Intraspecific diversification of the crop wild relative Brassica cretica Lam. using demographic model selection.</title>
        <authorList>
            <person name="Kioukis A."/>
            <person name="Michalopoulou V.A."/>
            <person name="Briers L."/>
            <person name="Pirintsos S."/>
            <person name="Studholme D.J."/>
            <person name="Pavlidis P."/>
            <person name="Sarris P.F."/>
        </authorList>
    </citation>
    <scope>NUCLEOTIDE SEQUENCE [LARGE SCALE GENOMIC DNA]</scope>
    <source>
        <strain evidence="4">cv. PFS-1207/04</strain>
        <strain evidence="3">PFS-1207/04</strain>
    </source>
</reference>
<feature type="compositionally biased region" description="Basic and acidic residues" evidence="1">
    <location>
        <begin position="1"/>
        <end position="23"/>
    </location>
</feature>
<feature type="region of interest" description="Disordered" evidence="1">
    <location>
        <begin position="1"/>
        <end position="64"/>
    </location>
</feature>
<evidence type="ECO:0000313" key="3">
    <source>
        <dbReference type="EMBL" id="KAF3611167.1"/>
    </source>
</evidence>
<accession>A0A3N6QNV3</accession>
<evidence type="ECO:0000313" key="4">
    <source>
        <dbReference type="Proteomes" id="UP000266723"/>
    </source>
</evidence>
<proteinExistence type="predicted"/>
<name>A0A3N6QNV3_BRACR</name>
<dbReference type="Proteomes" id="UP000266723">
    <property type="component" value="Unassembled WGS sequence"/>
</dbReference>